<evidence type="ECO:0008006" key="3">
    <source>
        <dbReference type="Google" id="ProtNLM"/>
    </source>
</evidence>
<sequence length="491" mass="55986">MSPSSYFPPDYTGHPLLDVGLATLTAFAGKNRPTELVKEDLIHMAEYIRENYIVDPLKSFLNVAFPNSGFTNPAFEKQPEKRRKYANIISEAITAPVGEERDPFTGHPATTLPLNPEGDLLPGRAYRQHIPLLTGVDVINFYPYGEAGIPISGINLLAFQALPLGCAKVSGRLLAVHSDDPDLLLYFARTFLKANLQGVTLARVTGDKKLPDTSPYQARTVLIEHLLKAEQELTRYRRDNESPPPTLTGYYFTNSGQGVDLQIFPLPLEVSGFLRTVMHNPTLKNDWEALARRGWQLTRSESEVARYNRLYEDLFNLPESASFFIRVYFLRKPPRLTAKRDKQDPIQTYDTRREVDLVSWRLTQRFLKEVMLMEESRIQAIRALGDALAQYIFERNDRGVFNGFWMARNYTELRAVLIRASTAEVRAGRKPLITLDQFLSIFEQSEGIPNADWRLGRDLVLIRLLEQLYQKGWLQAHAEELPEVPAEEESM</sequence>
<proteinExistence type="predicted"/>
<dbReference type="NCBIfam" id="TIGR01908">
    <property type="entry name" value="cas_CXXC_CXXC"/>
    <property type="match status" value="1"/>
</dbReference>
<protein>
    <recommendedName>
        <fullName evidence="3">CRISPR-associated protein Cst1</fullName>
    </recommendedName>
</protein>
<gene>
    <name evidence="1" type="ORF">SE15_11065</name>
</gene>
<comment type="caution">
    <text evidence="1">The sequence shown here is derived from an EMBL/GenBank/DDBJ whole genome shotgun (WGS) entry which is preliminary data.</text>
</comment>
<evidence type="ECO:0000313" key="2">
    <source>
        <dbReference type="Proteomes" id="UP000050544"/>
    </source>
</evidence>
<accession>A0A0N8GQ40</accession>
<keyword evidence="2" id="KW-1185">Reference proteome</keyword>
<dbReference type="RefSeq" id="WP_054522159.1">
    <property type="nucleotide sequence ID" value="NZ_LGKO01000005.1"/>
</dbReference>
<dbReference type="AlphaFoldDB" id="A0A0N8GQ40"/>
<dbReference type="EMBL" id="LGKO01000005">
    <property type="protein sequence ID" value="KPL82634.1"/>
    <property type="molecule type" value="Genomic_DNA"/>
</dbReference>
<name>A0A0N8GQ40_9CHLR</name>
<evidence type="ECO:0000313" key="1">
    <source>
        <dbReference type="EMBL" id="KPL82634.1"/>
    </source>
</evidence>
<reference evidence="1 2" key="1">
    <citation type="submission" date="2015-07" db="EMBL/GenBank/DDBJ databases">
        <title>Whole genome sequence of Thermanaerothrix daxensis DSM 23592.</title>
        <authorList>
            <person name="Hemp J."/>
            <person name="Ward L.M."/>
            <person name="Pace L.A."/>
            <person name="Fischer W.W."/>
        </authorList>
    </citation>
    <scope>NUCLEOTIDE SEQUENCE [LARGE SCALE GENOMIC DNA]</scope>
    <source>
        <strain evidence="1 2">GNS-1</strain>
    </source>
</reference>
<dbReference type="STRING" id="869279.SE15_11065"/>
<dbReference type="OrthoDB" id="53745at2"/>
<organism evidence="1 2">
    <name type="scientific">Thermanaerothrix daxensis</name>
    <dbReference type="NCBI Taxonomy" id="869279"/>
    <lineage>
        <taxon>Bacteria</taxon>
        <taxon>Bacillati</taxon>
        <taxon>Chloroflexota</taxon>
        <taxon>Anaerolineae</taxon>
        <taxon>Anaerolineales</taxon>
        <taxon>Anaerolineaceae</taxon>
        <taxon>Thermanaerothrix</taxon>
    </lineage>
</organism>
<dbReference type="InterPro" id="IPR010180">
    <property type="entry name" value="CRISPR-assoc_prot_CXXC-CXXC"/>
</dbReference>
<dbReference type="Proteomes" id="UP000050544">
    <property type="component" value="Unassembled WGS sequence"/>
</dbReference>
<dbReference type="PATRIC" id="fig|869279.4.peg.1830"/>